<name>A0A2H3DAS3_ARMGA</name>
<accession>A0A2H3DAS3</accession>
<gene>
    <name evidence="1" type="ORF">ARMGADRAFT_1084945</name>
</gene>
<proteinExistence type="predicted"/>
<dbReference type="AlphaFoldDB" id="A0A2H3DAS3"/>
<evidence type="ECO:0000313" key="1">
    <source>
        <dbReference type="EMBL" id="PBK87968.1"/>
    </source>
</evidence>
<evidence type="ECO:0000313" key="2">
    <source>
        <dbReference type="Proteomes" id="UP000217790"/>
    </source>
</evidence>
<keyword evidence="2" id="KW-1185">Reference proteome</keyword>
<protein>
    <submittedName>
        <fullName evidence="1">Uncharacterized protein</fullName>
    </submittedName>
</protein>
<dbReference type="EMBL" id="KZ293675">
    <property type="protein sequence ID" value="PBK87968.1"/>
    <property type="molecule type" value="Genomic_DNA"/>
</dbReference>
<dbReference type="PROSITE" id="PS51257">
    <property type="entry name" value="PROKAR_LIPOPROTEIN"/>
    <property type="match status" value="1"/>
</dbReference>
<dbReference type="Proteomes" id="UP000217790">
    <property type="component" value="Unassembled WGS sequence"/>
</dbReference>
<organism evidence="1 2">
    <name type="scientific">Armillaria gallica</name>
    <name type="common">Bulbous honey fungus</name>
    <name type="synonym">Armillaria bulbosa</name>
    <dbReference type="NCBI Taxonomy" id="47427"/>
    <lineage>
        <taxon>Eukaryota</taxon>
        <taxon>Fungi</taxon>
        <taxon>Dikarya</taxon>
        <taxon>Basidiomycota</taxon>
        <taxon>Agaricomycotina</taxon>
        <taxon>Agaricomycetes</taxon>
        <taxon>Agaricomycetidae</taxon>
        <taxon>Agaricales</taxon>
        <taxon>Marasmiineae</taxon>
        <taxon>Physalacriaceae</taxon>
        <taxon>Armillaria</taxon>
    </lineage>
</organism>
<reference evidence="2" key="1">
    <citation type="journal article" date="2017" name="Nat. Ecol. Evol.">
        <title>Genome expansion and lineage-specific genetic innovations in the forest pathogenic fungi Armillaria.</title>
        <authorList>
            <person name="Sipos G."/>
            <person name="Prasanna A.N."/>
            <person name="Walter M.C."/>
            <person name="O'Connor E."/>
            <person name="Balint B."/>
            <person name="Krizsan K."/>
            <person name="Kiss B."/>
            <person name="Hess J."/>
            <person name="Varga T."/>
            <person name="Slot J."/>
            <person name="Riley R."/>
            <person name="Boka B."/>
            <person name="Rigling D."/>
            <person name="Barry K."/>
            <person name="Lee J."/>
            <person name="Mihaltcheva S."/>
            <person name="LaButti K."/>
            <person name="Lipzen A."/>
            <person name="Waldron R."/>
            <person name="Moloney N.M."/>
            <person name="Sperisen C."/>
            <person name="Kredics L."/>
            <person name="Vagvoelgyi C."/>
            <person name="Patrignani A."/>
            <person name="Fitzpatrick D."/>
            <person name="Nagy I."/>
            <person name="Doyle S."/>
            <person name="Anderson J.B."/>
            <person name="Grigoriev I.V."/>
            <person name="Gueldener U."/>
            <person name="Muensterkoetter M."/>
            <person name="Nagy L.G."/>
        </authorList>
    </citation>
    <scope>NUCLEOTIDE SEQUENCE [LARGE SCALE GENOMIC DNA]</scope>
    <source>
        <strain evidence="2">Ar21-2</strain>
    </source>
</reference>
<sequence>MVPVRKASRLAKGYLKADSVNGYGIGNVWSLACSTLKSTRKHRKDITDAHTFANILAGPEISPRPGRWVLWSDSRQNAHKAATAPLESSSHPFANSSQAFLSRLYGGKVIERRQFIPRPFRRLVAGISLLRRSQEFHATSPHKHLANGYVLDDGDDACPYSPVPTVFVSPVPDEPIRPDPSALP</sequence>
<dbReference type="InParanoid" id="A0A2H3DAS3"/>